<feature type="binding site" evidence="7">
    <location>
        <position position="19"/>
    </location>
    <ligand>
        <name>Ni(2+)</name>
        <dbReference type="ChEBI" id="CHEBI:49786"/>
    </ligand>
</feature>
<sequence>MTGERIVVLGVGNILLKDEGVGVRVAEEIQQRYIFPNNVRVIDGGTQGLWLMPTIQETDHLIVVDAVLGGGEPGTLYRLERNDLPTGLRAKQSAHDSDLVEALNLCNLLGNGPKSVVVIGIQPQDIQPFGLELTEKIAARVEDLIRLVLSELEKLGVTSEKKIESMRPPVL</sequence>
<dbReference type="Gene3D" id="3.40.50.1450">
    <property type="entry name" value="HybD-like"/>
    <property type="match status" value="1"/>
</dbReference>
<protein>
    <submittedName>
        <fullName evidence="8">HyaD/HybD family hydrogenase maturation endopeptidase</fullName>
    </submittedName>
</protein>
<evidence type="ECO:0000256" key="2">
    <source>
        <dbReference type="ARBA" id="ARBA00022596"/>
    </source>
</evidence>
<keyword evidence="2 7" id="KW-0533">Nickel</keyword>
<comment type="caution">
    <text evidence="8">The sequence shown here is derived from an EMBL/GenBank/DDBJ whole genome shotgun (WGS) entry which is preliminary data.</text>
</comment>
<dbReference type="GO" id="GO:0004190">
    <property type="term" value="F:aspartic-type endopeptidase activity"/>
    <property type="evidence" value="ECO:0007669"/>
    <property type="project" value="UniProtKB-KW"/>
</dbReference>
<keyword evidence="5" id="KW-0064">Aspartyl protease</keyword>
<dbReference type="GO" id="GO:0046872">
    <property type="term" value="F:metal ion binding"/>
    <property type="evidence" value="ECO:0007669"/>
    <property type="project" value="UniProtKB-KW"/>
</dbReference>
<dbReference type="InterPro" id="IPR004419">
    <property type="entry name" value="Pept_A31_hyd_express"/>
</dbReference>
<dbReference type="GO" id="GO:0016485">
    <property type="term" value="P:protein processing"/>
    <property type="evidence" value="ECO:0007669"/>
    <property type="project" value="InterPro"/>
</dbReference>
<evidence type="ECO:0000313" key="9">
    <source>
        <dbReference type="Proteomes" id="UP000807825"/>
    </source>
</evidence>
<name>A0A9D6Z5K4_9BACT</name>
<dbReference type="SUPFAM" id="SSF53163">
    <property type="entry name" value="HybD-like"/>
    <property type="match status" value="1"/>
</dbReference>
<feature type="binding site" evidence="7">
    <location>
        <position position="65"/>
    </location>
    <ligand>
        <name>Ni(2+)</name>
        <dbReference type="ChEBI" id="CHEBI:49786"/>
    </ligand>
</feature>
<feature type="binding site" evidence="7">
    <location>
        <position position="95"/>
    </location>
    <ligand>
        <name>Ni(2+)</name>
        <dbReference type="ChEBI" id="CHEBI:49786"/>
    </ligand>
</feature>
<dbReference type="Pfam" id="PF01750">
    <property type="entry name" value="HycI"/>
    <property type="match status" value="1"/>
</dbReference>
<accession>A0A9D6Z5K4</accession>
<keyword evidence="6" id="KW-0378">Hydrolase</keyword>
<dbReference type="FunFam" id="3.40.50.1450:FF:000002">
    <property type="entry name" value="Hydrogenase 1 maturation protease"/>
    <property type="match status" value="1"/>
</dbReference>
<dbReference type="CDD" id="cd06062">
    <property type="entry name" value="H2MP_MemB-H2up"/>
    <property type="match status" value="1"/>
</dbReference>
<evidence type="ECO:0000256" key="1">
    <source>
        <dbReference type="ARBA" id="ARBA00006814"/>
    </source>
</evidence>
<keyword evidence="3" id="KW-0645">Protease</keyword>
<dbReference type="PRINTS" id="PR00446">
    <property type="entry name" value="HYDRGNUPTAKE"/>
</dbReference>
<reference evidence="8" key="1">
    <citation type="submission" date="2020-07" db="EMBL/GenBank/DDBJ databases">
        <title>Huge and variable diversity of episymbiotic CPR bacteria and DPANN archaea in groundwater ecosystems.</title>
        <authorList>
            <person name="He C.Y."/>
            <person name="Keren R."/>
            <person name="Whittaker M."/>
            <person name="Farag I.F."/>
            <person name="Doudna J."/>
            <person name="Cate J.H.D."/>
            <person name="Banfield J.F."/>
        </authorList>
    </citation>
    <scope>NUCLEOTIDE SEQUENCE</scope>
    <source>
        <strain evidence="8">NC_groundwater_1664_Pr3_B-0.1um_52_9</strain>
    </source>
</reference>
<gene>
    <name evidence="8" type="ORF">HY912_19115</name>
</gene>
<dbReference type="EMBL" id="JACRDE010000499">
    <property type="protein sequence ID" value="MBI5251607.1"/>
    <property type="molecule type" value="Genomic_DNA"/>
</dbReference>
<dbReference type="PANTHER" id="PTHR30302">
    <property type="entry name" value="HYDROGENASE 1 MATURATION PROTEASE"/>
    <property type="match status" value="1"/>
</dbReference>
<dbReference type="NCBIfam" id="TIGR00072">
    <property type="entry name" value="hydrog_prot"/>
    <property type="match status" value="1"/>
</dbReference>
<dbReference type="InterPro" id="IPR000671">
    <property type="entry name" value="Peptidase_A31"/>
</dbReference>
<keyword evidence="4 7" id="KW-0479">Metal-binding</keyword>
<organism evidence="8 9">
    <name type="scientific">Desulfomonile tiedjei</name>
    <dbReference type="NCBI Taxonomy" id="2358"/>
    <lineage>
        <taxon>Bacteria</taxon>
        <taxon>Pseudomonadati</taxon>
        <taxon>Thermodesulfobacteriota</taxon>
        <taxon>Desulfomonilia</taxon>
        <taxon>Desulfomonilales</taxon>
        <taxon>Desulfomonilaceae</taxon>
        <taxon>Desulfomonile</taxon>
    </lineage>
</organism>
<proteinExistence type="inferred from homology"/>
<dbReference type="GO" id="GO:0008047">
    <property type="term" value="F:enzyme activator activity"/>
    <property type="evidence" value="ECO:0007669"/>
    <property type="project" value="InterPro"/>
</dbReference>
<dbReference type="InterPro" id="IPR023430">
    <property type="entry name" value="Pept_HybD-like_dom_sf"/>
</dbReference>
<evidence type="ECO:0000256" key="6">
    <source>
        <dbReference type="ARBA" id="ARBA00022801"/>
    </source>
</evidence>
<evidence type="ECO:0000256" key="4">
    <source>
        <dbReference type="ARBA" id="ARBA00022723"/>
    </source>
</evidence>
<dbReference type="NCBIfam" id="TIGR00140">
    <property type="entry name" value="hupD"/>
    <property type="match status" value="1"/>
</dbReference>
<dbReference type="Proteomes" id="UP000807825">
    <property type="component" value="Unassembled WGS sequence"/>
</dbReference>
<evidence type="ECO:0000256" key="7">
    <source>
        <dbReference type="PIRSR" id="PIRSR604419-1"/>
    </source>
</evidence>
<dbReference type="AlphaFoldDB" id="A0A9D6Z5K4"/>
<evidence type="ECO:0000256" key="3">
    <source>
        <dbReference type="ARBA" id="ARBA00022670"/>
    </source>
</evidence>
<evidence type="ECO:0000256" key="5">
    <source>
        <dbReference type="ARBA" id="ARBA00022750"/>
    </source>
</evidence>
<comment type="similarity">
    <text evidence="1">Belongs to the peptidase A31 family.</text>
</comment>
<dbReference type="PANTHER" id="PTHR30302:SF1">
    <property type="entry name" value="HYDROGENASE 2 MATURATION PROTEASE"/>
    <property type="match status" value="1"/>
</dbReference>
<evidence type="ECO:0000313" key="8">
    <source>
        <dbReference type="EMBL" id="MBI5251607.1"/>
    </source>
</evidence>